<evidence type="ECO:0000256" key="5">
    <source>
        <dbReference type="ARBA" id="ARBA00023136"/>
    </source>
</evidence>
<evidence type="ECO:0000256" key="2">
    <source>
        <dbReference type="ARBA" id="ARBA00022475"/>
    </source>
</evidence>
<evidence type="ECO:0000256" key="3">
    <source>
        <dbReference type="ARBA" id="ARBA00022692"/>
    </source>
</evidence>
<accession>A0A1H0TC82</accession>
<feature type="transmembrane region" description="Helical" evidence="6">
    <location>
        <begin position="99"/>
        <end position="120"/>
    </location>
</feature>
<evidence type="ECO:0000256" key="4">
    <source>
        <dbReference type="ARBA" id="ARBA00022989"/>
    </source>
</evidence>
<dbReference type="RefSeq" id="WP_090852347.1">
    <property type="nucleotide sequence ID" value="NZ_FNJU01000003.1"/>
</dbReference>
<organism evidence="7 8">
    <name type="scientific">Litchfieldia salsa</name>
    <dbReference type="NCBI Taxonomy" id="930152"/>
    <lineage>
        <taxon>Bacteria</taxon>
        <taxon>Bacillati</taxon>
        <taxon>Bacillota</taxon>
        <taxon>Bacilli</taxon>
        <taxon>Bacillales</taxon>
        <taxon>Bacillaceae</taxon>
        <taxon>Litchfieldia</taxon>
    </lineage>
</organism>
<reference evidence="8" key="1">
    <citation type="submission" date="2016-10" db="EMBL/GenBank/DDBJ databases">
        <authorList>
            <person name="Varghese N."/>
            <person name="Submissions S."/>
        </authorList>
    </citation>
    <scope>NUCLEOTIDE SEQUENCE [LARGE SCALE GENOMIC DNA]</scope>
    <source>
        <strain evidence="8">IBRC-M10078</strain>
    </source>
</reference>
<feature type="transmembrane region" description="Helical" evidence="6">
    <location>
        <begin position="36"/>
        <end position="56"/>
    </location>
</feature>
<evidence type="ECO:0000256" key="6">
    <source>
        <dbReference type="SAM" id="Phobius"/>
    </source>
</evidence>
<evidence type="ECO:0000313" key="8">
    <source>
        <dbReference type="Proteomes" id="UP000199159"/>
    </source>
</evidence>
<evidence type="ECO:0000313" key="7">
    <source>
        <dbReference type="EMBL" id="SDP51411.1"/>
    </source>
</evidence>
<sequence>MNILKKLSFVFLGLLLTSFGIKLLSLSLLTFGGTAGIATIISYLNEGSWGIWFFLVNLPFFIISIQQLGKWFTISSLLSITAISFIRDLLDIWIPTFEINMFTASIISGLLIGIGVTLVLNNGSSLGGIHILGLFFENKLGINRGLVIFICDSLIILAAISIVGWSKALFSVLTIVIASSLIGRYKRSPIKEMEQDKVSELKNEVQA</sequence>
<feature type="transmembrane region" description="Helical" evidence="6">
    <location>
        <begin position="141"/>
        <end position="162"/>
    </location>
</feature>
<comment type="subcellular location">
    <subcellularLocation>
        <location evidence="1">Cell membrane</location>
        <topology evidence="1">Multi-pass membrane protein</topology>
    </subcellularLocation>
</comment>
<keyword evidence="2" id="KW-1003">Cell membrane</keyword>
<keyword evidence="3 6" id="KW-0812">Transmembrane</keyword>
<keyword evidence="5 6" id="KW-0472">Membrane</keyword>
<feature type="transmembrane region" description="Helical" evidence="6">
    <location>
        <begin position="168"/>
        <end position="185"/>
    </location>
</feature>
<feature type="transmembrane region" description="Helical" evidence="6">
    <location>
        <begin position="68"/>
        <end position="87"/>
    </location>
</feature>
<keyword evidence="8" id="KW-1185">Reference proteome</keyword>
<proteinExistence type="predicted"/>
<dbReference type="PANTHER" id="PTHR33545:SF5">
    <property type="entry name" value="UPF0750 MEMBRANE PROTEIN YITT"/>
    <property type="match status" value="1"/>
</dbReference>
<evidence type="ECO:0000256" key="1">
    <source>
        <dbReference type="ARBA" id="ARBA00004651"/>
    </source>
</evidence>
<dbReference type="AlphaFoldDB" id="A0A1H0TC82"/>
<dbReference type="GO" id="GO:0005886">
    <property type="term" value="C:plasma membrane"/>
    <property type="evidence" value="ECO:0007669"/>
    <property type="project" value="UniProtKB-SubCell"/>
</dbReference>
<dbReference type="Pfam" id="PF02588">
    <property type="entry name" value="YitT_membrane"/>
    <property type="match status" value="1"/>
</dbReference>
<dbReference type="InterPro" id="IPR003740">
    <property type="entry name" value="YitT"/>
</dbReference>
<gene>
    <name evidence="7" type="ORF">SAMN05216565_103400</name>
</gene>
<keyword evidence="4 6" id="KW-1133">Transmembrane helix</keyword>
<dbReference type="Proteomes" id="UP000199159">
    <property type="component" value="Unassembled WGS sequence"/>
</dbReference>
<name>A0A1H0TC82_9BACI</name>
<protein>
    <submittedName>
        <fullName evidence="7">Uncharacterized 5xTM membrane BCR, YitT family COG1284</fullName>
    </submittedName>
</protein>
<dbReference type="OrthoDB" id="1523490at2"/>
<dbReference type="PANTHER" id="PTHR33545">
    <property type="entry name" value="UPF0750 MEMBRANE PROTEIN YITT-RELATED"/>
    <property type="match status" value="1"/>
</dbReference>
<dbReference type="EMBL" id="FNJU01000003">
    <property type="protein sequence ID" value="SDP51411.1"/>
    <property type="molecule type" value="Genomic_DNA"/>
</dbReference>
<dbReference type="STRING" id="930152.SAMN05216565_103400"/>
<dbReference type="InterPro" id="IPR051461">
    <property type="entry name" value="UPF0750_membrane"/>
</dbReference>